<dbReference type="Gene3D" id="1.10.3720.10">
    <property type="entry name" value="MetI-like"/>
    <property type="match status" value="1"/>
</dbReference>
<evidence type="ECO:0000256" key="2">
    <source>
        <dbReference type="ARBA" id="ARBA00022448"/>
    </source>
</evidence>
<feature type="transmembrane region" description="Helical" evidence="7">
    <location>
        <begin position="12"/>
        <end position="31"/>
    </location>
</feature>
<evidence type="ECO:0000256" key="6">
    <source>
        <dbReference type="ARBA" id="ARBA00023136"/>
    </source>
</evidence>
<evidence type="ECO:0000313" key="10">
    <source>
        <dbReference type="Proteomes" id="UP000824002"/>
    </source>
</evidence>
<feature type="transmembrane region" description="Helical" evidence="7">
    <location>
        <begin position="252"/>
        <end position="275"/>
    </location>
</feature>
<comment type="similarity">
    <text evidence="7">Belongs to the binding-protein-dependent transport system permease family.</text>
</comment>
<evidence type="ECO:0000256" key="7">
    <source>
        <dbReference type="RuleBase" id="RU363032"/>
    </source>
</evidence>
<dbReference type="InterPro" id="IPR035906">
    <property type="entry name" value="MetI-like_sf"/>
</dbReference>
<evidence type="ECO:0000256" key="4">
    <source>
        <dbReference type="ARBA" id="ARBA00022692"/>
    </source>
</evidence>
<dbReference type="Pfam" id="PF00528">
    <property type="entry name" value="BPD_transp_1"/>
    <property type="match status" value="1"/>
</dbReference>
<dbReference type="PANTHER" id="PTHR30465">
    <property type="entry name" value="INNER MEMBRANE ABC TRANSPORTER"/>
    <property type="match status" value="1"/>
</dbReference>
<keyword evidence="3" id="KW-1003">Cell membrane</keyword>
<dbReference type="GO" id="GO:0055085">
    <property type="term" value="P:transmembrane transport"/>
    <property type="evidence" value="ECO:0007669"/>
    <property type="project" value="InterPro"/>
</dbReference>
<keyword evidence="2 7" id="KW-0813">Transport</keyword>
<feature type="transmembrane region" description="Helical" evidence="7">
    <location>
        <begin position="295"/>
        <end position="319"/>
    </location>
</feature>
<dbReference type="SUPFAM" id="SSF161098">
    <property type="entry name" value="MetI-like"/>
    <property type="match status" value="1"/>
</dbReference>
<organism evidence="9 10">
    <name type="scientific">Candidatus Merdivicinus excrementipullorum</name>
    <dbReference type="NCBI Taxonomy" id="2840867"/>
    <lineage>
        <taxon>Bacteria</taxon>
        <taxon>Bacillati</taxon>
        <taxon>Bacillota</taxon>
        <taxon>Clostridia</taxon>
        <taxon>Eubacteriales</taxon>
        <taxon>Oscillospiraceae</taxon>
        <taxon>Oscillospiraceae incertae sedis</taxon>
        <taxon>Candidatus Merdivicinus</taxon>
    </lineage>
</organism>
<dbReference type="InterPro" id="IPR045621">
    <property type="entry name" value="BPD_transp_1_N"/>
</dbReference>
<evidence type="ECO:0000256" key="1">
    <source>
        <dbReference type="ARBA" id="ARBA00004651"/>
    </source>
</evidence>
<reference evidence="9" key="1">
    <citation type="submission" date="2020-10" db="EMBL/GenBank/DDBJ databases">
        <authorList>
            <person name="Gilroy R."/>
        </authorList>
    </citation>
    <scope>NUCLEOTIDE SEQUENCE</scope>
    <source>
        <strain evidence="9">CHK199-13235</strain>
    </source>
</reference>
<sequence>MDKAKFIGKRLLLAVITLFMISFVVFFVIQLPPGDFVDTLVTNMIAEGEKVSQSEIDSLRQLYGVDQPFLIQYFGWLGGILTGDWGTSFNFDQNVLTIILEYLGPTMLLSVLTLIVQYVVSIPIGIYAAKHQYSVGDYALSFIGFIGMAIPHFLFAILLMYISYQLTGTAVMGLFPEGGIVDFASFLDFLKRLIIPIIVIGLGGTCSSIRSTRALMLDEQTRPYVLCTRAKGVKEAALTWKYELRAILNPTVSGLGGIIAGIFNGSTITAIVLLLPTLGPILLQALKTQDVYLSGGILLISAVLVVLGTLLSDLLLAVLDPRIQYIEETK</sequence>
<dbReference type="Proteomes" id="UP000824002">
    <property type="component" value="Unassembled WGS sequence"/>
</dbReference>
<keyword evidence="6 7" id="KW-0472">Membrane</keyword>
<evidence type="ECO:0000256" key="3">
    <source>
        <dbReference type="ARBA" id="ARBA00022475"/>
    </source>
</evidence>
<gene>
    <name evidence="9" type="ORF">IAB51_01000</name>
</gene>
<dbReference type="Pfam" id="PF19300">
    <property type="entry name" value="BPD_transp_1_N"/>
    <property type="match status" value="1"/>
</dbReference>
<accession>A0A9D1FKH8</accession>
<feature type="transmembrane region" description="Helical" evidence="7">
    <location>
        <begin position="140"/>
        <end position="164"/>
    </location>
</feature>
<keyword evidence="4 7" id="KW-0812">Transmembrane</keyword>
<reference evidence="9" key="2">
    <citation type="journal article" date="2021" name="PeerJ">
        <title>Extensive microbial diversity within the chicken gut microbiome revealed by metagenomics and culture.</title>
        <authorList>
            <person name="Gilroy R."/>
            <person name="Ravi A."/>
            <person name="Getino M."/>
            <person name="Pursley I."/>
            <person name="Horton D.L."/>
            <person name="Alikhan N.F."/>
            <person name="Baker D."/>
            <person name="Gharbi K."/>
            <person name="Hall N."/>
            <person name="Watson M."/>
            <person name="Adriaenssens E.M."/>
            <person name="Foster-Nyarko E."/>
            <person name="Jarju S."/>
            <person name="Secka A."/>
            <person name="Antonio M."/>
            <person name="Oren A."/>
            <person name="Chaudhuri R.R."/>
            <person name="La Ragione R."/>
            <person name="Hildebrand F."/>
            <person name="Pallen M.J."/>
        </authorList>
    </citation>
    <scope>NUCLEOTIDE SEQUENCE</scope>
    <source>
        <strain evidence="9">CHK199-13235</strain>
    </source>
</reference>
<dbReference type="InterPro" id="IPR000515">
    <property type="entry name" value="MetI-like"/>
</dbReference>
<protein>
    <submittedName>
        <fullName evidence="9">ABC transporter permease</fullName>
    </submittedName>
</protein>
<feature type="transmembrane region" description="Helical" evidence="7">
    <location>
        <begin position="107"/>
        <end position="128"/>
    </location>
</feature>
<evidence type="ECO:0000313" key="9">
    <source>
        <dbReference type="EMBL" id="HIS75364.1"/>
    </source>
</evidence>
<proteinExistence type="inferred from homology"/>
<keyword evidence="5 7" id="KW-1133">Transmembrane helix</keyword>
<comment type="caution">
    <text evidence="9">The sequence shown here is derived from an EMBL/GenBank/DDBJ whole genome shotgun (WGS) entry which is preliminary data.</text>
</comment>
<evidence type="ECO:0000256" key="5">
    <source>
        <dbReference type="ARBA" id="ARBA00022989"/>
    </source>
</evidence>
<dbReference type="GO" id="GO:0005886">
    <property type="term" value="C:plasma membrane"/>
    <property type="evidence" value="ECO:0007669"/>
    <property type="project" value="UniProtKB-SubCell"/>
</dbReference>
<dbReference type="AlphaFoldDB" id="A0A9D1FKH8"/>
<dbReference type="EMBL" id="DVJP01000010">
    <property type="protein sequence ID" value="HIS75364.1"/>
    <property type="molecule type" value="Genomic_DNA"/>
</dbReference>
<name>A0A9D1FKH8_9FIRM</name>
<dbReference type="PANTHER" id="PTHR30465:SF43">
    <property type="entry name" value="OLIGOPEPTIDE ABC TRANSPORTER, PERMEASE PROTEIN"/>
    <property type="match status" value="1"/>
</dbReference>
<dbReference type="PROSITE" id="PS50928">
    <property type="entry name" value="ABC_TM1"/>
    <property type="match status" value="1"/>
</dbReference>
<comment type="subcellular location">
    <subcellularLocation>
        <location evidence="1 7">Cell membrane</location>
        <topology evidence="1 7">Multi-pass membrane protein</topology>
    </subcellularLocation>
</comment>
<evidence type="ECO:0000259" key="8">
    <source>
        <dbReference type="PROSITE" id="PS50928"/>
    </source>
</evidence>
<feature type="domain" description="ABC transmembrane type-1" evidence="8">
    <location>
        <begin position="103"/>
        <end position="316"/>
    </location>
</feature>